<name>A0ABV2EIV2_9CAUL</name>
<keyword evidence="1" id="KW-0812">Transmembrane</keyword>
<organism evidence="2 3">
    <name type="scientific">Phenylobacterium koreense</name>
    <dbReference type="NCBI Taxonomy" id="266125"/>
    <lineage>
        <taxon>Bacteria</taxon>
        <taxon>Pseudomonadati</taxon>
        <taxon>Pseudomonadota</taxon>
        <taxon>Alphaproteobacteria</taxon>
        <taxon>Caulobacterales</taxon>
        <taxon>Caulobacteraceae</taxon>
        <taxon>Phenylobacterium</taxon>
    </lineage>
</organism>
<proteinExistence type="predicted"/>
<dbReference type="Proteomes" id="UP001549110">
    <property type="component" value="Unassembled WGS sequence"/>
</dbReference>
<sequence length="87" mass="9503">MKRTLPVIAALVILALLAALAGWGYYVSSWLGGGWEWLTAILPFIIVGLIAVGGLTGVLMWLAFYSERHGYDEPYDVNKPGGGRRPR</sequence>
<evidence type="ECO:0000313" key="3">
    <source>
        <dbReference type="Proteomes" id="UP001549110"/>
    </source>
</evidence>
<gene>
    <name evidence="2" type="ORF">ABID41_002052</name>
</gene>
<protein>
    <submittedName>
        <fullName evidence="2">Cation transporter-like permease</fullName>
    </submittedName>
</protein>
<dbReference type="EMBL" id="JBEPLU010000001">
    <property type="protein sequence ID" value="MET3526957.1"/>
    <property type="molecule type" value="Genomic_DNA"/>
</dbReference>
<evidence type="ECO:0000256" key="1">
    <source>
        <dbReference type="SAM" id="Phobius"/>
    </source>
</evidence>
<reference evidence="2 3" key="1">
    <citation type="submission" date="2024-06" db="EMBL/GenBank/DDBJ databases">
        <title>Genomic Encyclopedia of Type Strains, Phase IV (KMG-IV): sequencing the most valuable type-strain genomes for metagenomic binning, comparative biology and taxonomic classification.</title>
        <authorList>
            <person name="Goeker M."/>
        </authorList>
    </citation>
    <scope>NUCLEOTIDE SEQUENCE [LARGE SCALE GENOMIC DNA]</scope>
    <source>
        <strain evidence="2 3">DSM 17809</strain>
    </source>
</reference>
<feature type="transmembrane region" description="Helical" evidence="1">
    <location>
        <begin position="37"/>
        <end position="64"/>
    </location>
</feature>
<keyword evidence="1" id="KW-0472">Membrane</keyword>
<dbReference type="RefSeq" id="WP_331930596.1">
    <property type="nucleotide sequence ID" value="NZ_JBEPLU010000001.1"/>
</dbReference>
<keyword evidence="3" id="KW-1185">Reference proteome</keyword>
<evidence type="ECO:0000313" key="2">
    <source>
        <dbReference type="EMBL" id="MET3526957.1"/>
    </source>
</evidence>
<accession>A0ABV2EIV2</accession>
<keyword evidence="1" id="KW-1133">Transmembrane helix</keyword>
<comment type="caution">
    <text evidence="2">The sequence shown here is derived from an EMBL/GenBank/DDBJ whole genome shotgun (WGS) entry which is preliminary data.</text>
</comment>